<dbReference type="AlphaFoldDB" id="A0A7W6IKT1"/>
<dbReference type="GO" id="GO:0071949">
    <property type="term" value="F:FAD binding"/>
    <property type="evidence" value="ECO:0007669"/>
    <property type="project" value="InterPro"/>
</dbReference>
<dbReference type="Pfam" id="PF01494">
    <property type="entry name" value="FAD_binding_3"/>
    <property type="match status" value="2"/>
</dbReference>
<sequence length="392" mass="42001">MASSGRSYIIAGAGISGMTLALALAKFGATVVVLERSPTIQEFGAGLQISPNARRVLDRLGLDDAIDKTSLEPAALDVFAQGGRHPLVSMELGAIIRERFGAPYAVMHRADLASLLYRACRRFANIDILFGVRDWDVVSHARGVTVAIDEASGQSRNARADGFIGADGVHSQTRLGVLDGPAAQYRNRIAWRTLVPADSIGGQIALDRVSVFFGSGFHLVCYPLPHRGQVNLALFTPGAIPPEGAQPRPKHPGPRVEALLAAAAENWTAWPMYTVETSLWHLGNIGIIGDAAHAMVPFQAQGAAMGIEDAATLAPLLMGTESAEAAFSRYAGIRQPRARRIAALSAENGRIFHMAWPFSLARNIVMRLQGPKAHLKRLAWVYSHDVGDSPTP</sequence>
<dbReference type="InterPro" id="IPR002938">
    <property type="entry name" value="FAD-bd"/>
</dbReference>
<evidence type="ECO:0000256" key="5">
    <source>
        <dbReference type="ARBA" id="ARBA00023033"/>
    </source>
</evidence>
<dbReference type="PANTHER" id="PTHR13789:SF318">
    <property type="entry name" value="GERANYLGERANYL DIPHOSPHATE REDUCTASE"/>
    <property type="match status" value="1"/>
</dbReference>
<dbReference type="SUPFAM" id="SSF51905">
    <property type="entry name" value="FAD/NAD(P)-binding domain"/>
    <property type="match status" value="1"/>
</dbReference>
<feature type="domain" description="FAD-binding" evidence="6">
    <location>
        <begin position="262"/>
        <end position="342"/>
    </location>
</feature>
<feature type="domain" description="FAD-binding" evidence="6">
    <location>
        <begin position="9"/>
        <end position="174"/>
    </location>
</feature>
<proteinExistence type="predicted"/>
<keyword evidence="8" id="KW-1185">Reference proteome</keyword>
<dbReference type="InterPro" id="IPR036188">
    <property type="entry name" value="FAD/NAD-bd_sf"/>
</dbReference>
<dbReference type="EC" id="1.14.13.1" evidence="7"/>
<accession>A0A7W6IKT1</accession>
<name>A0A7W6IKT1_9HYPH</name>
<dbReference type="Proteomes" id="UP000547011">
    <property type="component" value="Unassembled WGS sequence"/>
</dbReference>
<evidence type="ECO:0000313" key="8">
    <source>
        <dbReference type="Proteomes" id="UP000547011"/>
    </source>
</evidence>
<dbReference type="GO" id="GO:0018658">
    <property type="term" value="F:salicylate 1-monooxygenase activity"/>
    <property type="evidence" value="ECO:0007669"/>
    <property type="project" value="UniProtKB-EC"/>
</dbReference>
<reference evidence="7 8" key="1">
    <citation type="submission" date="2020-08" db="EMBL/GenBank/DDBJ databases">
        <title>Genomic Encyclopedia of Type Strains, Phase IV (KMG-IV): sequencing the most valuable type-strain genomes for metagenomic binning, comparative biology and taxonomic classification.</title>
        <authorList>
            <person name="Goeker M."/>
        </authorList>
    </citation>
    <scope>NUCLEOTIDE SEQUENCE [LARGE SCALE GENOMIC DNA]</scope>
    <source>
        <strain evidence="7 8">DSM 23447</strain>
    </source>
</reference>
<keyword evidence="4 7" id="KW-0560">Oxidoreductase</keyword>
<dbReference type="InterPro" id="IPR050493">
    <property type="entry name" value="FAD-dep_Monooxygenase_BioMet"/>
</dbReference>
<comment type="cofactor">
    <cofactor evidence="1">
        <name>FAD</name>
        <dbReference type="ChEBI" id="CHEBI:57692"/>
    </cofactor>
</comment>
<organism evidence="7 8">
    <name type="scientific">Devosia subaequoris</name>
    <dbReference type="NCBI Taxonomy" id="395930"/>
    <lineage>
        <taxon>Bacteria</taxon>
        <taxon>Pseudomonadati</taxon>
        <taxon>Pseudomonadota</taxon>
        <taxon>Alphaproteobacteria</taxon>
        <taxon>Hyphomicrobiales</taxon>
        <taxon>Devosiaceae</taxon>
        <taxon>Devosia</taxon>
    </lineage>
</organism>
<keyword evidence="2" id="KW-0285">Flavoprotein</keyword>
<dbReference type="PRINTS" id="PR00420">
    <property type="entry name" value="RNGMNOXGNASE"/>
</dbReference>
<evidence type="ECO:0000313" key="7">
    <source>
        <dbReference type="EMBL" id="MBB4051409.1"/>
    </source>
</evidence>
<dbReference type="PANTHER" id="PTHR13789">
    <property type="entry name" value="MONOOXYGENASE"/>
    <property type="match status" value="1"/>
</dbReference>
<protein>
    <submittedName>
        <fullName evidence="7">Salicylate hydroxylase</fullName>
        <ecNumber evidence="7">1.14.13.1</ecNumber>
    </submittedName>
</protein>
<dbReference type="RefSeq" id="WP_183310170.1">
    <property type="nucleotide sequence ID" value="NZ_JACIEW010000002.1"/>
</dbReference>
<evidence type="ECO:0000259" key="6">
    <source>
        <dbReference type="Pfam" id="PF01494"/>
    </source>
</evidence>
<evidence type="ECO:0000256" key="1">
    <source>
        <dbReference type="ARBA" id="ARBA00001974"/>
    </source>
</evidence>
<dbReference type="EMBL" id="JACIEW010000002">
    <property type="protein sequence ID" value="MBB4051409.1"/>
    <property type="molecule type" value="Genomic_DNA"/>
</dbReference>
<evidence type="ECO:0000256" key="3">
    <source>
        <dbReference type="ARBA" id="ARBA00022827"/>
    </source>
</evidence>
<keyword evidence="5" id="KW-0503">Monooxygenase</keyword>
<gene>
    <name evidence="7" type="ORF">GGR20_001045</name>
</gene>
<keyword evidence="3" id="KW-0274">FAD</keyword>
<evidence type="ECO:0000256" key="4">
    <source>
        <dbReference type="ARBA" id="ARBA00023002"/>
    </source>
</evidence>
<comment type="caution">
    <text evidence="7">The sequence shown here is derived from an EMBL/GenBank/DDBJ whole genome shotgun (WGS) entry which is preliminary data.</text>
</comment>
<evidence type="ECO:0000256" key="2">
    <source>
        <dbReference type="ARBA" id="ARBA00022630"/>
    </source>
</evidence>
<dbReference type="Gene3D" id="3.50.50.60">
    <property type="entry name" value="FAD/NAD(P)-binding domain"/>
    <property type="match status" value="1"/>
</dbReference>